<feature type="signal peptide" evidence="8">
    <location>
        <begin position="1"/>
        <end position="26"/>
    </location>
</feature>
<accession>A0A9X1XF41</accession>
<evidence type="ECO:0000313" key="12">
    <source>
        <dbReference type="Proteomes" id="UP001139011"/>
    </source>
</evidence>
<dbReference type="Pfam" id="PF05504">
    <property type="entry name" value="Spore_GerAC"/>
    <property type="match status" value="1"/>
</dbReference>
<dbReference type="InterPro" id="IPR008844">
    <property type="entry name" value="Spore_GerAC-like"/>
</dbReference>
<evidence type="ECO:0000256" key="8">
    <source>
        <dbReference type="SAM" id="SignalP"/>
    </source>
</evidence>
<reference evidence="11" key="1">
    <citation type="submission" date="2021-09" db="EMBL/GenBank/DDBJ databases">
        <title>Genome analysis of Fictibacillus sp. KIGAM418 isolated from marine sediment.</title>
        <authorList>
            <person name="Seo M.-J."/>
            <person name="Cho E.-S."/>
            <person name="Hwang C.Y."/>
        </authorList>
    </citation>
    <scope>NUCLEOTIDE SEQUENCE</scope>
    <source>
        <strain evidence="11">KIGAM418</strain>
    </source>
</reference>
<evidence type="ECO:0000256" key="6">
    <source>
        <dbReference type="ARBA" id="ARBA00023139"/>
    </source>
</evidence>
<keyword evidence="12" id="KW-1185">Reference proteome</keyword>
<dbReference type="EMBL" id="JAIWJX010000002">
    <property type="protein sequence ID" value="MCK6258976.1"/>
    <property type="molecule type" value="Genomic_DNA"/>
</dbReference>
<evidence type="ECO:0000256" key="5">
    <source>
        <dbReference type="ARBA" id="ARBA00023136"/>
    </source>
</evidence>
<name>A0A9X1XF41_9BACL</name>
<keyword evidence="6" id="KW-0564">Palmitate</keyword>
<evidence type="ECO:0000256" key="2">
    <source>
        <dbReference type="ARBA" id="ARBA00007886"/>
    </source>
</evidence>
<dbReference type="RefSeq" id="WP_248254202.1">
    <property type="nucleotide sequence ID" value="NZ_JAIWJX010000002.1"/>
</dbReference>
<comment type="caution">
    <text evidence="11">The sequence shown here is derived from an EMBL/GenBank/DDBJ whole genome shotgun (WGS) entry which is preliminary data.</text>
</comment>
<feature type="domain" description="Spore germination protein N-terminal" evidence="10">
    <location>
        <begin position="31"/>
        <end position="192"/>
    </location>
</feature>
<sequence length="358" mass="42045">MRYIKRVILPLLCCVLVLSGCSSPFVEDNTVEEVAPVTFWSLNKGENGKLEITTLVPPIMNEKKRLFTLDVDLLKQGKKEFNLKFYRELKLGQLRMLLINENLAKKEVISLINTILSDPDVSPRLYLVLVKGNFEEYLEKEKNEKKNLDYFLYRMFRHYERRNQGEMTIVNIHEFMEKVYSPYSDPVLPIFKVNEKKFTYEGTAFFKKNDYVGSVKDMEDQMFQLLANDHYLKNLPLSPLKVSLGQVRSRVHMKVDRNYKTLSIKVHVKGRIDEYRGHRNILSSSEMRKLNKDIESYLQGQSMDLVKKTQKLKAEPLEVGAHTLSPLLQPMSRKEWLNYYENMKVKVDYIVKIEPLSL</sequence>
<evidence type="ECO:0000256" key="7">
    <source>
        <dbReference type="ARBA" id="ARBA00023288"/>
    </source>
</evidence>
<keyword evidence="5" id="KW-0472">Membrane</keyword>
<gene>
    <name evidence="11" type="ORF">LCY76_20605</name>
</gene>
<comment type="similarity">
    <text evidence="2">Belongs to the GerABKC lipoprotein family.</text>
</comment>
<dbReference type="Gene3D" id="3.30.300.210">
    <property type="entry name" value="Nutrient germinant receptor protein C, domain 3"/>
    <property type="match status" value="1"/>
</dbReference>
<evidence type="ECO:0000256" key="1">
    <source>
        <dbReference type="ARBA" id="ARBA00004635"/>
    </source>
</evidence>
<proteinExistence type="inferred from homology"/>
<protein>
    <submittedName>
        <fullName evidence="11">Ger(X)C family spore germination protein</fullName>
    </submittedName>
</protein>
<dbReference type="PROSITE" id="PS51257">
    <property type="entry name" value="PROKAR_LIPOPROTEIN"/>
    <property type="match status" value="1"/>
</dbReference>
<evidence type="ECO:0000259" key="9">
    <source>
        <dbReference type="Pfam" id="PF05504"/>
    </source>
</evidence>
<dbReference type="GO" id="GO:0016020">
    <property type="term" value="C:membrane"/>
    <property type="evidence" value="ECO:0007669"/>
    <property type="project" value="UniProtKB-SubCell"/>
</dbReference>
<dbReference type="PANTHER" id="PTHR35789">
    <property type="entry name" value="SPORE GERMINATION PROTEIN B3"/>
    <property type="match status" value="1"/>
</dbReference>
<keyword evidence="4 8" id="KW-0732">Signal</keyword>
<dbReference type="Pfam" id="PF25198">
    <property type="entry name" value="Spore_GerAC_N"/>
    <property type="match status" value="1"/>
</dbReference>
<dbReference type="InterPro" id="IPR038501">
    <property type="entry name" value="Spore_GerAC_C_sf"/>
</dbReference>
<dbReference type="InterPro" id="IPR057336">
    <property type="entry name" value="GerAC_N"/>
</dbReference>
<evidence type="ECO:0000256" key="3">
    <source>
        <dbReference type="ARBA" id="ARBA00022544"/>
    </source>
</evidence>
<evidence type="ECO:0000256" key="4">
    <source>
        <dbReference type="ARBA" id="ARBA00022729"/>
    </source>
</evidence>
<dbReference type="Proteomes" id="UP001139011">
    <property type="component" value="Unassembled WGS sequence"/>
</dbReference>
<dbReference type="GO" id="GO:0009847">
    <property type="term" value="P:spore germination"/>
    <property type="evidence" value="ECO:0007669"/>
    <property type="project" value="InterPro"/>
</dbReference>
<keyword evidence="7" id="KW-0449">Lipoprotein</keyword>
<organism evidence="11 12">
    <name type="scientific">Fictibacillus marinisediminis</name>
    <dbReference type="NCBI Taxonomy" id="2878389"/>
    <lineage>
        <taxon>Bacteria</taxon>
        <taxon>Bacillati</taxon>
        <taxon>Bacillota</taxon>
        <taxon>Bacilli</taxon>
        <taxon>Bacillales</taxon>
        <taxon>Fictibacillaceae</taxon>
        <taxon>Fictibacillus</taxon>
    </lineage>
</organism>
<evidence type="ECO:0000259" key="10">
    <source>
        <dbReference type="Pfam" id="PF25198"/>
    </source>
</evidence>
<evidence type="ECO:0000313" key="11">
    <source>
        <dbReference type="EMBL" id="MCK6258976.1"/>
    </source>
</evidence>
<dbReference type="PANTHER" id="PTHR35789:SF1">
    <property type="entry name" value="SPORE GERMINATION PROTEIN B3"/>
    <property type="match status" value="1"/>
</dbReference>
<dbReference type="AlphaFoldDB" id="A0A9X1XF41"/>
<keyword evidence="3" id="KW-0309">Germination</keyword>
<dbReference type="NCBIfam" id="TIGR02887">
    <property type="entry name" value="spore_ger_x_C"/>
    <property type="match status" value="1"/>
</dbReference>
<comment type="subcellular location">
    <subcellularLocation>
        <location evidence="1">Membrane</location>
        <topology evidence="1">Lipid-anchor</topology>
    </subcellularLocation>
</comment>
<dbReference type="InterPro" id="IPR046953">
    <property type="entry name" value="Spore_GerAC-like_C"/>
</dbReference>
<feature type="domain" description="Spore germination GerAC-like C-terminal" evidence="9">
    <location>
        <begin position="201"/>
        <end position="354"/>
    </location>
</feature>
<feature type="chain" id="PRO_5040918221" evidence="8">
    <location>
        <begin position="27"/>
        <end position="358"/>
    </location>
</feature>